<gene>
    <name evidence="1" type="ORF">EVJ58_g8433</name>
</gene>
<protein>
    <submittedName>
        <fullName evidence="1">Uncharacterized protein</fullName>
    </submittedName>
</protein>
<sequence length="208" mass="22900">MPKRLAAAIMSHQDDVDDFVYKSYRHNLAMLEDPTGFQGELGMPLINVHMPRVTLHQARVAGKRLAEAQSNQITVSWDATQPPSGYNVDLSAPKRLQTKPAIVVDGAGKIVLWYLPNVLVTEYEDLMWNETIGINELFRAMPPKSTLGTPWRNHTSCFLPPEPHHALSPGCISMSPGWFQRGSGKDTRGVGHAEADVLDRAPVAPLAA</sequence>
<comment type="caution">
    <text evidence="1">The sequence shown here is derived from an EMBL/GenBank/DDBJ whole genome shotgun (WGS) entry which is preliminary data.</text>
</comment>
<name>A0A4Y9Y090_9APHY</name>
<dbReference type="Proteomes" id="UP000298390">
    <property type="component" value="Unassembled WGS sequence"/>
</dbReference>
<evidence type="ECO:0000313" key="2">
    <source>
        <dbReference type="Proteomes" id="UP000298390"/>
    </source>
</evidence>
<dbReference type="EMBL" id="SEKV01000621">
    <property type="protein sequence ID" value="TFY55143.1"/>
    <property type="molecule type" value="Genomic_DNA"/>
</dbReference>
<dbReference type="AlphaFoldDB" id="A0A4Y9Y090"/>
<organism evidence="1 2">
    <name type="scientific">Rhodofomes roseus</name>
    <dbReference type="NCBI Taxonomy" id="34475"/>
    <lineage>
        <taxon>Eukaryota</taxon>
        <taxon>Fungi</taxon>
        <taxon>Dikarya</taxon>
        <taxon>Basidiomycota</taxon>
        <taxon>Agaricomycotina</taxon>
        <taxon>Agaricomycetes</taxon>
        <taxon>Polyporales</taxon>
        <taxon>Rhodofomes</taxon>
    </lineage>
</organism>
<proteinExistence type="predicted"/>
<evidence type="ECO:0000313" key="1">
    <source>
        <dbReference type="EMBL" id="TFY55143.1"/>
    </source>
</evidence>
<reference evidence="1 2" key="1">
    <citation type="submission" date="2019-01" db="EMBL/GenBank/DDBJ databases">
        <title>Genome sequencing of the rare red list fungi Fomitopsis rosea.</title>
        <authorList>
            <person name="Buettner E."/>
            <person name="Kellner H."/>
        </authorList>
    </citation>
    <scope>NUCLEOTIDE SEQUENCE [LARGE SCALE GENOMIC DNA]</scope>
    <source>
        <strain evidence="1 2">DSM 105464</strain>
    </source>
</reference>
<accession>A0A4Y9Y090</accession>